<organism evidence="2 3">
    <name type="scientific">Trachymyrmex cornetzi</name>
    <dbReference type="NCBI Taxonomy" id="471704"/>
    <lineage>
        <taxon>Eukaryota</taxon>
        <taxon>Metazoa</taxon>
        <taxon>Ecdysozoa</taxon>
        <taxon>Arthropoda</taxon>
        <taxon>Hexapoda</taxon>
        <taxon>Insecta</taxon>
        <taxon>Pterygota</taxon>
        <taxon>Neoptera</taxon>
        <taxon>Endopterygota</taxon>
        <taxon>Hymenoptera</taxon>
        <taxon>Apocrita</taxon>
        <taxon>Aculeata</taxon>
        <taxon>Formicoidea</taxon>
        <taxon>Formicidae</taxon>
        <taxon>Myrmicinae</taxon>
        <taxon>Trachymyrmex</taxon>
    </lineage>
</organism>
<name>A0A151IUB0_9HYME</name>
<evidence type="ECO:0000313" key="3">
    <source>
        <dbReference type="Proteomes" id="UP000078492"/>
    </source>
</evidence>
<keyword evidence="3" id="KW-1185">Reference proteome</keyword>
<evidence type="ECO:0000259" key="1">
    <source>
        <dbReference type="PROSITE" id="PS51029"/>
    </source>
</evidence>
<accession>A0A151IUB0</accession>
<dbReference type="EMBL" id="KQ980962">
    <property type="protein sequence ID" value="KYN11026.1"/>
    <property type="molecule type" value="Genomic_DNA"/>
</dbReference>
<dbReference type="Proteomes" id="UP000078492">
    <property type="component" value="Unassembled WGS sequence"/>
</dbReference>
<dbReference type="InterPro" id="IPR006578">
    <property type="entry name" value="MADF-dom"/>
</dbReference>
<feature type="domain" description="MADF" evidence="1">
    <location>
        <begin position="1"/>
        <end position="98"/>
    </location>
</feature>
<dbReference type="SMART" id="SM00595">
    <property type="entry name" value="MADF"/>
    <property type="match status" value="1"/>
</dbReference>
<sequence length="103" mass="12164">MLIGEIQKREPSWNFKIPVVERGRNTVQKLWEEVVSTMNGHVKDVNEAKNIWKKMRYNYSRIVARENNAKKSGSAGSDMKKNKWPYYEIMLLLKIYSLTIESK</sequence>
<protein>
    <recommendedName>
        <fullName evidence="1">MADF domain-containing protein</fullName>
    </recommendedName>
</protein>
<dbReference type="PROSITE" id="PS51029">
    <property type="entry name" value="MADF"/>
    <property type="match status" value="1"/>
</dbReference>
<gene>
    <name evidence="2" type="ORF">ALC57_16829</name>
</gene>
<evidence type="ECO:0000313" key="2">
    <source>
        <dbReference type="EMBL" id="KYN11026.1"/>
    </source>
</evidence>
<reference evidence="2 3" key="1">
    <citation type="submission" date="2015-09" db="EMBL/GenBank/DDBJ databases">
        <title>Trachymyrmex cornetzi WGS genome.</title>
        <authorList>
            <person name="Nygaard S."/>
            <person name="Hu H."/>
            <person name="Boomsma J."/>
            <person name="Zhang G."/>
        </authorList>
    </citation>
    <scope>NUCLEOTIDE SEQUENCE [LARGE SCALE GENOMIC DNA]</scope>
    <source>
        <strain evidence="2">Tcor2-1</strain>
        <tissue evidence="2">Whole body</tissue>
    </source>
</reference>
<proteinExistence type="predicted"/>
<dbReference type="Pfam" id="PF10545">
    <property type="entry name" value="MADF_DNA_bdg"/>
    <property type="match status" value="1"/>
</dbReference>
<dbReference type="AlphaFoldDB" id="A0A151IUB0"/>